<dbReference type="Gene3D" id="3.30.70.1430">
    <property type="entry name" value="Multidrug efflux transporter AcrB pore domain"/>
    <property type="match status" value="2"/>
</dbReference>
<dbReference type="PANTHER" id="PTHR32063:SF0">
    <property type="entry name" value="SWARMING MOTILITY PROTEIN SWRC"/>
    <property type="match status" value="1"/>
</dbReference>
<dbReference type="Pfam" id="PF00873">
    <property type="entry name" value="ACR_tran"/>
    <property type="match status" value="1"/>
</dbReference>
<dbReference type="Gene3D" id="3.30.2090.10">
    <property type="entry name" value="Multidrug efflux transporter AcrB TolC docking domain, DN and DC subdomains"/>
    <property type="match status" value="2"/>
</dbReference>
<sequence length="1020" mass="112866">MKLSDQAIRRPVFAWMIFFALIVFGAVSLGRLGVSYMPDIDFPVLSVTVNWEGVPPEYMESEVVDRLERTIIAVEGLKEMSSSVRQGTATINLEFQIDRNIDAALQEVQSAISRVRLPTGIDPPTIRKSNPDDSPILWIGLSSKTRSVRDLYVIADQSILDRLQLLEGVGEVFAGGTMDRNLRIWIDLNRLKKYELTIVDVLDAIANEHSEGASGYLENPEFEKNLRVLGEASTVKEIEDIRITRRGGRPVYYSDIRIRDVARVEDGLTDMRRITRVNGIEGLSIGIRKQRGANAVDVGKLAKAEIEELKADLPEDIDLRVNFDSTVFVEEAIDETLFTLVLSGVLTSLVCWLFLGNWSSTLNVILSIPSSILGSFLILYFMGFTLNLFTLLALSLAIGIVVDDNIMILENIIRHFDMGKDRVKAAREGTREIAFAAIASSVAVIAIFLPIAFMEGVIGRFFFQLGVTLSAAVALSLLDAVTLTPMRASQMLVRTTREPRIVQGVRAIMEWLTTIYRWQLEFALRRPLLILAGSAAVFGLSLSLVFFIRTEFVPPQDQSQFGIQLQAPVGSSLAHTVTKFEEVERYLQKRPEVERFLGIAGGFQGGESNRVMIFVTLKPPADRDLSQQDFMVQVRKDLSAIKGVRAFLFDLSTRGLTARRSQPVEFSIRGGEWSVLNANAKKIISKMEETGLYRDIDTDYREGMPEVRIIPDRKEASLRGVSMQTLVQTVGASLGGIREGRFSSDGRRYDIRVRLKPDQWKSEADVSKIAVRNVHGELVSLSEVAEVIVAPTVQTLTRIDRQRSIQVTANLGEGASQGEALSVTERIAREILPHGYAYFQGGGSRSFDEAFLGIYTALWMGVLVAYMVLGAQFNSFLHPLIVLLALPFSVTGAFLALFITDNSLNLYSMIGLVLLMGIVKKNSIMLVEFTNELRAKEGLDVGRALIEAGTIRLRPIVMTSLSTIAAAIPPALAIGPGAESRIPLALTVIGGLTVSTAFTLFVVPTAYKLLSRFERRPPSF</sequence>
<dbReference type="Gene3D" id="3.30.70.1320">
    <property type="entry name" value="Multidrug efflux transporter AcrB pore domain like"/>
    <property type="match status" value="1"/>
</dbReference>
<organism evidence="2 3">
    <name type="scientific">Leptonema illini</name>
    <dbReference type="NCBI Taxonomy" id="183"/>
    <lineage>
        <taxon>Bacteria</taxon>
        <taxon>Pseudomonadati</taxon>
        <taxon>Spirochaetota</taxon>
        <taxon>Spirochaetia</taxon>
        <taxon>Leptospirales</taxon>
        <taxon>Leptospiraceae</taxon>
        <taxon>Leptonema</taxon>
    </lineage>
</organism>
<feature type="transmembrane region" description="Helical" evidence="1">
    <location>
        <begin position="956"/>
        <end position="978"/>
    </location>
</feature>
<proteinExistence type="predicted"/>
<feature type="transmembrane region" description="Helical" evidence="1">
    <location>
        <begin position="362"/>
        <end position="382"/>
    </location>
</feature>
<gene>
    <name evidence="2" type="ORF">F9K24_06730</name>
</gene>
<keyword evidence="1" id="KW-0812">Transmembrane</keyword>
<dbReference type="InterPro" id="IPR027463">
    <property type="entry name" value="AcrB_DN_DC_subdom"/>
</dbReference>
<feature type="transmembrane region" description="Helical" evidence="1">
    <location>
        <begin position="850"/>
        <end position="869"/>
    </location>
</feature>
<name>A0A833H3C8_9LEPT</name>
<dbReference type="Proteomes" id="UP000460298">
    <property type="component" value="Unassembled WGS sequence"/>
</dbReference>
<dbReference type="GO" id="GO:0042910">
    <property type="term" value="F:xenobiotic transmembrane transporter activity"/>
    <property type="evidence" value="ECO:0007669"/>
    <property type="project" value="TreeGrafter"/>
</dbReference>
<protein>
    <submittedName>
        <fullName evidence="2">Efflux RND transporter permease subunit</fullName>
    </submittedName>
</protein>
<dbReference type="InterPro" id="IPR001036">
    <property type="entry name" value="Acrflvin-R"/>
</dbReference>
<feature type="transmembrane region" description="Helical" evidence="1">
    <location>
        <begin position="12"/>
        <end position="34"/>
    </location>
</feature>
<evidence type="ECO:0000313" key="2">
    <source>
        <dbReference type="EMBL" id="KAB2933538.1"/>
    </source>
</evidence>
<keyword evidence="1" id="KW-1133">Transmembrane helix</keyword>
<feature type="transmembrane region" description="Helical" evidence="1">
    <location>
        <begin position="461"/>
        <end position="481"/>
    </location>
</feature>
<feature type="transmembrane region" description="Helical" evidence="1">
    <location>
        <begin position="528"/>
        <end position="548"/>
    </location>
</feature>
<evidence type="ECO:0000313" key="3">
    <source>
        <dbReference type="Proteomes" id="UP000460298"/>
    </source>
</evidence>
<accession>A0A833H3C8</accession>
<keyword evidence="1" id="KW-0472">Membrane</keyword>
<feature type="transmembrane region" description="Helical" evidence="1">
    <location>
        <begin position="876"/>
        <end position="898"/>
    </location>
</feature>
<evidence type="ECO:0000256" key="1">
    <source>
        <dbReference type="SAM" id="Phobius"/>
    </source>
</evidence>
<feature type="transmembrane region" description="Helical" evidence="1">
    <location>
        <begin position="337"/>
        <end position="355"/>
    </location>
</feature>
<dbReference type="Gene3D" id="1.20.1640.10">
    <property type="entry name" value="Multidrug efflux transporter AcrB transmembrane domain"/>
    <property type="match status" value="2"/>
</dbReference>
<feature type="transmembrane region" description="Helical" evidence="1">
    <location>
        <begin position="904"/>
        <end position="919"/>
    </location>
</feature>
<dbReference type="GO" id="GO:0005886">
    <property type="term" value="C:plasma membrane"/>
    <property type="evidence" value="ECO:0007669"/>
    <property type="project" value="TreeGrafter"/>
</dbReference>
<feature type="transmembrane region" description="Helical" evidence="1">
    <location>
        <begin position="388"/>
        <end position="413"/>
    </location>
</feature>
<feature type="transmembrane region" description="Helical" evidence="1">
    <location>
        <begin position="984"/>
        <end position="1007"/>
    </location>
</feature>
<dbReference type="SUPFAM" id="SSF82714">
    <property type="entry name" value="Multidrug efflux transporter AcrB TolC docking domain, DN and DC subdomains"/>
    <property type="match status" value="2"/>
</dbReference>
<dbReference type="PANTHER" id="PTHR32063">
    <property type="match status" value="1"/>
</dbReference>
<dbReference type="SUPFAM" id="SSF82866">
    <property type="entry name" value="Multidrug efflux transporter AcrB transmembrane domain"/>
    <property type="match status" value="2"/>
</dbReference>
<dbReference type="PRINTS" id="PR00702">
    <property type="entry name" value="ACRIFLAVINRP"/>
</dbReference>
<feature type="transmembrane region" description="Helical" evidence="1">
    <location>
        <begin position="433"/>
        <end position="455"/>
    </location>
</feature>
<dbReference type="Gene3D" id="3.30.70.1440">
    <property type="entry name" value="Multidrug efflux transporter AcrB pore domain"/>
    <property type="match status" value="1"/>
</dbReference>
<dbReference type="EMBL" id="WBUI01000005">
    <property type="protein sequence ID" value="KAB2933538.1"/>
    <property type="molecule type" value="Genomic_DNA"/>
</dbReference>
<dbReference type="SUPFAM" id="SSF82693">
    <property type="entry name" value="Multidrug efflux transporter AcrB pore domain, PN1, PN2, PC1 and PC2 subdomains"/>
    <property type="match status" value="3"/>
</dbReference>
<comment type="caution">
    <text evidence="2">The sequence shown here is derived from an EMBL/GenBank/DDBJ whole genome shotgun (WGS) entry which is preliminary data.</text>
</comment>
<reference evidence="2 3" key="1">
    <citation type="submission" date="2019-10" db="EMBL/GenBank/DDBJ databases">
        <title>Extracellular Electron Transfer in a Candidatus Methanoperedens spp. Enrichment Culture.</title>
        <authorList>
            <person name="Berger S."/>
            <person name="Rangel Shaw D."/>
            <person name="Berben T."/>
            <person name="In 'T Zandt M."/>
            <person name="Frank J."/>
            <person name="Reimann J."/>
            <person name="Jetten M.S.M."/>
            <person name="Welte C.U."/>
        </authorList>
    </citation>
    <scope>NUCLEOTIDE SEQUENCE [LARGE SCALE GENOMIC DNA]</scope>
    <source>
        <strain evidence="2">SB12</strain>
    </source>
</reference>
<dbReference type="AlphaFoldDB" id="A0A833H3C8"/>